<dbReference type="Proteomes" id="UP000799429">
    <property type="component" value="Unassembled WGS sequence"/>
</dbReference>
<dbReference type="AlphaFoldDB" id="A0A9P4VVV2"/>
<dbReference type="EMBL" id="MU006090">
    <property type="protein sequence ID" value="KAF2842069.1"/>
    <property type="molecule type" value="Genomic_DNA"/>
</dbReference>
<evidence type="ECO:0000313" key="2">
    <source>
        <dbReference type="Proteomes" id="UP000799429"/>
    </source>
</evidence>
<proteinExistence type="predicted"/>
<reference evidence="1" key="1">
    <citation type="journal article" date="2020" name="Stud. Mycol.">
        <title>101 Dothideomycetes genomes: a test case for predicting lifestyles and emergence of pathogens.</title>
        <authorList>
            <person name="Haridas S."/>
            <person name="Albert R."/>
            <person name="Binder M."/>
            <person name="Bloem J."/>
            <person name="Labutti K."/>
            <person name="Salamov A."/>
            <person name="Andreopoulos B."/>
            <person name="Baker S."/>
            <person name="Barry K."/>
            <person name="Bills G."/>
            <person name="Bluhm B."/>
            <person name="Cannon C."/>
            <person name="Castanera R."/>
            <person name="Culley D."/>
            <person name="Daum C."/>
            <person name="Ezra D."/>
            <person name="Gonzalez J."/>
            <person name="Henrissat B."/>
            <person name="Kuo A."/>
            <person name="Liang C."/>
            <person name="Lipzen A."/>
            <person name="Lutzoni F."/>
            <person name="Magnuson J."/>
            <person name="Mondo S."/>
            <person name="Nolan M."/>
            <person name="Ohm R."/>
            <person name="Pangilinan J."/>
            <person name="Park H.-J."/>
            <person name="Ramirez L."/>
            <person name="Alfaro M."/>
            <person name="Sun H."/>
            <person name="Tritt A."/>
            <person name="Yoshinaga Y."/>
            <person name="Zwiers L.-H."/>
            <person name="Turgeon B."/>
            <person name="Goodwin S."/>
            <person name="Spatafora J."/>
            <person name="Crous P."/>
            <person name="Grigoriev I."/>
        </authorList>
    </citation>
    <scope>NUCLEOTIDE SEQUENCE</scope>
    <source>
        <strain evidence="1">CBS 101060</strain>
    </source>
</reference>
<name>A0A9P4VVV2_9PEZI</name>
<protein>
    <submittedName>
        <fullName evidence="1">Uncharacterized protein</fullName>
    </submittedName>
</protein>
<keyword evidence="2" id="KW-1185">Reference proteome</keyword>
<accession>A0A9P4VVV2</accession>
<organism evidence="1 2">
    <name type="scientific">Patellaria atrata CBS 101060</name>
    <dbReference type="NCBI Taxonomy" id="1346257"/>
    <lineage>
        <taxon>Eukaryota</taxon>
        <taxon>Fungi</taxon>
        <taxon>Dikarya</taxon>
        <taxon>Ascomycota</taxon>
        <taxon>Pezizomycotina</taxon>
        <taxon>Dothideomycetes</taxon>
        <taxon>Dothideomycetes incertae sedis</taxon>
        <taxon>Patellariales</taxon>
        <taxon>Patellariaceae</taxon>
        <taxon>Patellaria</taxon>
    </lineage>
</organism>
<sequence length="74" mass="8289">MLWVCTSRKGESRVVCLGLAHLSIWIRGLLVLERILVCSMSLSCWRVGILKCTFAPSVSGSRQEIPRCVSRIQV</sequence>
<comment type="caution">
    <text evidence="1">The sequence shown here is derived from an EMBL/GenBank/DDBJ whole genome shotgun (WGS) entry which is preliminary data.</text>
</comment>
<gene>
    <name evidence="1" type="ORF">M501DRAFT_381484</name>
</gene>
<evidence type="ECO:0000313" key="1">
    <source>
        <dbReference type="EMBL" id="KAF2842069.1"/>
    </source>
</evidence>